<dbReference type="GO" id="GO:0005886">
    <property type="term" value="C:plasma membrane"/>
    <property type="evidence" value="ECO:0007669"/>
    <property type="project" value="UniProtKB-SubCell"/>
</dbReference>
<dbReference type="EMBL" id="CP001825">
    <property type="protein sequence ID" value="ACZ41321.1"/>
    <property type="molecule type" value="Genomic_DNA"/>
</dbReference>
<accession>D1CEG5</accession>
<evidence type="ECO:0000313" key="9">
    <source>
        <dbReference type="EMBL" id="ACZ41321.1"/>
    </source>
</evidence>
<keyword evidence="10" id="KW-1185">Reference proteome</keyword>
<name>D1CEG5_THET1</name>
<keyword evidence="5 7" id="KW-1133">Transmembrane helix</keyword>
<dbReference type="Proteomes" id="UP000000323">
    <property type="component" value="Chromosome 1"/>
</dbReference>
<evidence type="ECO:0000313" key="10">
    <source>
        <dbReference type="Proteomes" id="UP000000323"/>
    </source>
</evidence>
<reference evidence="10" key="1">
    <citation type="journal article" date="2010" name="Stand. Genomic Sci.">
        <title>Complete genome sequence of 'Thermobaculum terrenum' type strain (YNP1).</title>
        <authorList>
            <person name="Kiss H."/>
            <person name="Cleland D."/>
            <person name="Lapidus A."/>
            <person name="Lucas S."/>
            <person name="Glavina Del Rio T."/>
            <person name="Nolan M."/>
            <person name="Tice H."/>
            <person name="Han C."/>
            <person name="Goodwin L."/>
            <person name="Pitluck S."/>
            <person name="Liolios K."/>
            <person name="Ivanova N."/>
            <person name="Mavromatis K."/>
            <person name="Ovchinnikova G."/>
            <person name="Pati A."/>
            <person name="Chen A."/>
            <person name="Palaniappan K."/>
            <person name="Land M."/>
            <person name="Hauser L."/>
            <person name="Chang Y."/>
            <person name="Jeffries C."/>
            <person name="Lu M."/>
            <person name="Brettin T."/>
            <person name="Detter J."/>
            <person name="Goker M."/>
            <person name="Tindall B."/>
            <person name="Beck B."/>
            <person name="McDermott T."/>
            <person name="Woyke T."/>
            <person name="Bristow J."/>
            <person name="Eisen J."/>
            <person name="Markowitz V."/>
            <person name="Hugenholtz P."/>
            <person name="Kyrpides N."/>
            <person name="Klenk H."/>
            <person name="Cheng J."/>
        </authorList>
    </citation>
    <scope>NUCLEOTIDE SEQUENCE [LARGE SCALE GENOMIC DNA]</scope>
    <source>
        <strain evidence="10">ATCC BAA-798 / YNP1</strain>
    </source>
</reference>
<dbReference type="GO" id="GO:0055085">
    <property type="term" value="P:transmembrane transport"/>
    <property type="evidence" value="ECO:0007669"/>
    <property type="project" value="InterPro"/>
</dbReference>
<feature type="transmembrane region" description="Helical" evidence="7">
    <location>
        <begin position="110"/>
        <end position="130"/>
    </location>
</feature>
<evidence type="ECO:0000256" key="7">
    <source>
        <dbReference type="RuleBase" id="RU363032"/>
    </source>
</evidence>
<keyword evidence="3" id="KW-1003">Cell membrane</keyword>
<keyword evidence="4 7" id="KW-0812">Transmembrane</keyword>
<dbReference type="OrthoDB" id="9790107at2"/>
<dbReference type="InterPro" id="IPR000515">
    <property type="entry name" value="MetI-like"/>
</dbReference>
<dbReference type="RefSeq" id="WP_012874356.1">
    <property type="nucleotide sequence ID" value="NC_013525.1"/>
</dbReference>
<dbReference type="SUPFAM" id="SSF161098">
    <property type="entry name" value="MetI-like"/>
    <property type="match status" value="1"/>
</dbReference>
<evidence type="ECO:0000256" key="6">
    <source>
        <dbReference type="ARBA" id="ARBA00023136"/>
    </source>
</evidence>
<gene>
    <name evidence="9" type="ordered locus">Tter_0399</name>
</gene>
<dbReference type="InterPro" id="IPR050901">
    <property type="entry name" value="BP-dep_ABC_trans_perm"/>
</dbReference>
<evidence type="ECO:0000256" key="4">
    <source>
        <dbReference type="ARBA" id="ARBA00022692"/>
    </source>
</evidence>
<feature type="transmembrane region" description="Helical" evidence="7">
    <location>
        <begin position="142"/>
        <end position="165"/>
    </location>
</feature>
<feature type="domain" description="ABC transmembrane type-1" evidence="8">
    <location>
        <begin position="74"/>
        <end position="271"/>
    </location>
</feature>
<proteinExistence type="inferred from homology"/>
<comment type="subcellular location">
    <subcellularLocation>
        <location evidence="1 7">Cell membrane</location>
        <topology evidence="1 7">Multi-pass membrane protein</topology>
    </subcellularLocation>
</comment>
<dbReference type="Gene3D" id="1.10.3720.10">
    <property type="entry name" value="MetI-like"/>
    <property type="match status" value="1"/>
</dbReference>
<feature type="transmembrane region" description="Helical" evidence="7">
    <location>
        <begin position="186"/>
        <end position="211"/>
    </location>
</feature>
<dbReference type="eggNOG" id="COG0395">
    <property type="taxonomic scope" value="Bacteria"/>
</dbReference>
<evidence type="ECO:0000259" key="8">
    <source>
        <dbReference type="PROSITE" id="PS50928"/>
    </source>
</evidence>
<dbReference type="PROSITE" id="PS50928">
    <property type="entry name" value="ABC_TM1"/>
    <property type="match status" value="1"/>
</dbReference>
<feature type="transmembrane region" description="Helical" evidence="7">
    <location>
        <begin position="250"/>
        <end position="271"/>
    </location>
</feature>
<dbReference type="Pfam" id="PF00528">
    <property type="entry name" value="BPD_transp_1"/>
    <property type="match status" value="1"/>
</dbReference>
<dbReference type="AlphaFoldDB" id="D1CEG5"/>
<dbReference type="KEGG" id="ttr:Tter_0399"/>
<protein>
    <submittedName>
        <fullName evidence="9">Binding-protein-dependent transport systems inner membrane component</fullName>
    </submittedName>
</protein>
<dbReference type="CDD" id="cd06261">
    <property type="entry name" value="TM_PBP2"/>
    <property type="match status" value="1"/>
</dbReference>
<dbReference type="PANTHER" id="PTHR32243:SF18">
    <property type="entry name" value="INNER MEMBRANE ABC TRANSPORTER PERMEASE PROTEIN YCJP"/>
    <property type="match status" value="1"/>
</dbReference>
<keyword evidence="2 7" id="KW-0813">Transport</keyword>
<organism evidence="9 10">
    <name type="scientific">Thermobaculum terrenum (strain ATCC BAA-798 / CCMEE 7001 / YNP1)</name>
    <dbReference type="NCBI Taxonomy" id="525904"/>
    <lineage>
        <taxon>Bacteria</taxon>
        <taxon>Bacillati</taxon>
        <taxon>Chloroflexota</taxon>
        <taxon>Chloroflexia</taxon>
        <taxon>Candidatus Thermobaculales</taxon>
        <taxon>Candidatus Thermobaculaceae</taxon>
        <taxon>Thermobaculum</taxon>
    </lineage>
</organism>
<evidence type="ECO:0000256" key="2">
    <source>
        <dbReference type="ARBA" id="ARBA00022448"/>
    </source>
</evidence>
<dbReference type="PANTHER" id="PTHR32243">
    <property type="entry name" value="MALTOSE TRANSPORT SYSTEM PERMEASE-RELATED"/>
    <property type="match status" value="1"/>
</dbReference>
<keyword evidence="6 7" id="KW-0472">Membrane</keyword>
<dbReference type="HOGENOM" id="CLU_016047_1_2_0"/>
<feature type="transmembrane region" description="Helical" evidence="7">
    <location>
        <begin position="13"/>
        <end position="34"/>
    </location>
</feature>
<sequence>MSRSRSWKVITKLLFYLLVAVIIVYTVFPFYWALRSAITPTGELFSTPVSYWPSRPTLEHFRAIFSNDLFLRAILNSTIVAGSVTIISLAIGSLAAYALGRFKFRGRTPVMYIILSMTVFPQIAVLSALFQLVNFLHLFDTLGALILTYLIFTLPFTVWVLITFFRSMPQELEQAAYVDGATPFQTFRLVLLPLAAPGIVTSGLLAFIAAWNEFLYALSFIQTPQKRTITFALQAFTPENAATSNFAVPWGQIMAATLVVTLPLIVLTLIFQRRIIAGLTAGSIKG</sequence>
<evidence type="ECO:0000256" key="3">
    <source>
        <dbReference type="ARBA" id="ARBA00022475"/>
    </source>
</evidence>
<dbReference type="InterPro" id="IPR035906">
    <property type="entry name" value="MetI-like_sf"/>
</dbReference>
<evidence type="ECO:0000256" key="1">
    <source>
        <dbReference type="ARBA" id="ARBA00004651"/>
    </source>
</evidence>
<dbReference type="STRING" id="525904.Tter_0399"/>
<evidence type="ECO:0000256" key="5">
    <source>
        <dbReference type="ARBA" id="ARBA00022989"/>
    </source>
</evidence>
<feature type="transmembrane region" description="Helical" evidence="7">
    <location>
        <begin position="74"/>
        <end position="98"/>
    </location>
</feature>
<comment type="similarity">
    <text evidence="7">Belongs to the binding-protein-dependent transport system permease family.</text>
</comment>